<dbReference type="EMBL" id="LCPV01000016">
    <property type="protein sequence ID" value="KKW07283.1"/>
    <property type="molecule type" value="Genomic_DNA"/>
</dbReference>
<feature type="domain" description="Transcriptional repressor PaaX-like central Cas2-like" evidence="1">
    <location>
        <begin position="103"/>
        <end position="177"/>
    </location>
</feature>
<accession>A0A0G1VLC5</accession>
<protein>
    <recommendedName>
        <fullName evidence="1">Transcriptional repressor PaaX-like central Cas2-like domain-containing protein</fullName>
    </recommendedName>
</protein>
<proteinExistence type="predicted"/>
<sequence>MKNDSKHSHRHGRDLGRIERDVLGKLSFGDLLFGYLLSAGSTARMFKLARERTRYRYRRKCAIERLVERDFIRKNGEKLSITTAGNNALGRTVEKTRKMLGAKRWDRKWRIAIFDIPEIYAPLRRKVRQTLKRAGFVQLQQSVWIFPHDCAELIQLIKQESRLSQFILYGVLEHIESEERLKKLFRLDS</sequence>
<name>A0A0G1VLC5_9BACT</name>
<comment type="caution">
    <text evidence="2">The sequence shown here is derived from an EMBL/GenBank/DDBJ whole genome shotgun (WGS) entry which is preliminary data.</text>
</comment>
<dbReference type="AlphaFoldDB" id="A0A0G1VLC5"/>
<gene>
    <name evidence="2" type="ORF">UY39_C0016G0004</name>
</gene>
<dbReference type="Proteomes" id="UP000034589">
    <property type="component" value="Unassembled WGS sequence"/>
</dbReference>
<organism evidence="2 3">
    <name type="scientific">Candidatus Kaiserbacteria bacterium GW2011_GWC2_49_12</name>
    <dbReference type="NCBI Taxonomy" id="1618675"/>
    <lineage>
        <taxon>Bacteria</taxon>
        <taxon>Candidatus Kaiseribacteriota</taxon>
    </lineage>
</organism>
<evidence type="ECO:0000259" key="1">
    <source>
        <dbReference type="Pfam" id="PF20803"/>
    </source>
</evidence>
<dbReference type="Gene3D" id="3.30.70.2650">
    <property type="match status" value="1"/>
</dbReference>
<dbReference type="Pfam" id="PF20803">
    <property type="entry name" value="PaaX_M"/>
    <property type="match status" value="1"/>
</dbReference>
<reference evidence="2 3" key="1">
    <citation type="journal article" date="2015" name="Nature">
        <title>rRNA introns, odd ribosomes, and small enigmatic genomes across a large radiation of phyla.</title>
        <authorList>
            <person name="Brown C.T."/>
            <person name="Hug L.A."/>
            <person name="Thomas B.C."/>
            <person name="Sharon I."/>
            <person name="Castelle C.J."/>
            <person name="Singh A."/>
            <person name="Wilkins M.J."/>
            <person name="Williams K.H."/>
            <person name="Banfield J.F."/>
        </authorList>
    </citation>
    <scope>NUCLEOTIDE SEQUENCE [LARGE SCALE GENOMIC DNA]</scope>
</reference>
<dbReference type="InterPro" id="IPR048846">
    <property type="entry name" value="PaaX-like_central"/>
</dbReference>
<evidence type="ECO:0000313" key="2">
    <source>
        <dbReference type="EMBL" id="KKW07283.1"/>
    </source>
</evidence>
<dbReference type="SUPFAM" id="SSF143430">
    <property type="entry name" value="TTP0101/SSO1404-like"/>
    <property type="match status" value="1"/>
</dbReference>
<evidence type="ECO:0000313" key="3">
    <source>
        <dbReference type="Proteomes" id="UP000034589"/>
    </source>
</evidence>